<dbReference type="Proteomes" id="UP001180020">
    <property type="component" value="Unassembled WGS sequence"/>
</dbReference>
<evidence type="ECO:0000313" key="2">
    <source>
        <dbReference type="EMBL" id="KAK1282283.1"/>
    </source>
</evidence>
<feature type="compositionally biased region" description="Basic and acidic residues" evidence="1">
    <location>
        <begin position="164"/>
        <end position="179"/>
    </location>
</feature>
<dbReference type="EMBL" id="JAUJYO010000022">
    <property type="protein sequence ID" value="KAK1282283.1"/>
    <property type="molecule type" value="Genomic_DNA"/>
</dbReference>
<name>A0AAV9BZE8_ACOCL</name>
<gene>
    <name evidence="2" type="ORF">QJS10_CPB22g01524</name>
</gene>
<evidence type="ECO:0000256" key="1">
    <source>
        <dbReference type="SAM" id="MobiDB-lite"/>
    </source>
</evidence>
<accession>A0AAV9BZE8</accession>
<evidence type="ECO:0000313" key="3">
    <source>
        <dbReference type="Proteomes" id="UP001180020"/>
    </source>
</evidence>
<feature type="region of interest" description="Disordered" evidence="1">
    <location>
        <begin position="88"/>
        <end position="124"/>
    </location>
</feature>
<organism evidence="2 3">
    <name type="scientific">Acorus calamus</name>
    <name type="common">Sweet flag</name>
    <dbReference type="NCBI Taxonomy" id="4465"/>
    <lineage>
        <taxon>Eukaryota</taxon>
        <taxon>Viridiplantae</taxon>
        <taxon>Streptophyta</taxon>
        <taxon>Embryophyta</taxon>
        <taxon>Tracheophyta</taxon>
        <taxon>Spermatophyta</taxon>
        <taxon>Magnoliopsida</taxon>
        <taxon>Liliopsida</taxon>
        <taxon>Acoraceae</taxon>
        <taxon>Acorus</taxon>
    </lineage>
</organism>
<feature type="region of interest" description="Disordered" evidence="1">
    <location>
        <begin position="151"/>
        <end position="179"/>
    </location>
</feature>
<protein>
    <submittedName>
        <fullName evidence="2">Uncharacterized protein</fullName>
    </submittedName>
</protein>
<reference evidence="2" key="2">
    <citation type="submission" date="2023-06" db="EMBL/GenBank/DDBJ databases">
        <authorList>
            <person name="Ma L."/>
            <person name="Liu K.-W."/>
            <person name="Li Z."/>
            <person name="Hsiao Y.-Y."/>
            <person name="Qi Y."/>
            <person name="Fu T."/>
            <person name="Tang G."/>
            <person name="Zhang D."/>
            <person name="Sun W.-H."/>
            <person name="Liu D.-K."/>
            <person name="Li Y."/>
            <person name="Chen G.-Z."/>
            <person name="Liu X.-D."/>
            <person name="Liao X.-Y."/>
            <person name="Jiang Y.-T."/>
            <person name="Yu X."/>
            <person name="Hao Y."/>
            <person name="Huang J."/>
            <person name="Zhao X.-W."/>
            <person name="Ke S."/>
            <person name="Chen Y.-Y."/>
            <person name="Wu W.-L."/>
            <person name="Hsu J.-L."/>
            <person name="Lin Y.-F."/>
            <person name="Huang M.-D."/>
            <person name="Li C.-Y."/>
            <person name="Huang L."/>
            <person name="Wang Z.-W."/>
            <person name="Zhao X."/>
            <person name="Zhong W.-Y."/>
            <person name="Peng D.-H."/>
            <person name="Ahmad S."/>
            <person name="Lan S."/>
            <person name="Zhang J.-S."/>
            <person name="Tsai W.-C."/>
            <person name="Van De Peer Y."/>
            <person name="Liu Z.-J."/>
        </authorList>
    </citation>
    <scope>NUCLEOTIDE SEQUENCE</scope>
    <source>
        <strain evidence="2">CP</strain>
        <tissue evidence="2">Leaves</tissue>
    </source>
</reference>
<sequence>MEAVVDFDDFDLDALLQSDLDPQILFPDDQDLLSEPAVVDPPIQTNDLPSPDWVSEIEQFLLVEGEEVAVEADPKLFEDIFAEFFAEGSSEEGRSDDSVAGSDGGGVSEAEERGEKGEIGVQEVKIEEEEDLLSKKRKRIPAVGFPVLAREHGMPILSTRPSHKSSDIVARKRGDSGRK</sequence>
<proteinExistence type="predicted"/>
<reference evidence="2" key="1">
    <citation type="journal article" date="2023" name="Nat. Commun.">
        <title>Diploid and tetraploid genomes of Acorus and the evolution of monocots.</title>
        <authorList>
            <person name="Ma L."/>
            <person name="Liu K.W."/>
            <person name="Li Z."/>
            <person name="Hsiao Y.Y."/>
            <person name="Qi Y."/>
            <person name="Fu T."/>
            <person name="Tang G.D."/>
            <person name="Zhang D."/>
            <person name="Sun W.H."/>
            <person name="Liu D.K."/>
            <person name="Li Y."/>
            <person name="Chen G.Z."/>
            <person name="Liu X.D."/>
            <person name="Liao X.Y."/>
            <person name="Jiang Y.T."/>
            <person name="Yu X."/>
            <person name="Hao Y."/>
            <person name="Huang J."/>
            <person name="Zhao X.W."/>
            <person name="Ke S."/>
            <person name="Chen Y.Y."/>
            <person name="Wu W.L."/>
            <person name="Hsu J.L."/>
            <person name="Lin Y.F."/>
            <person name="Huang M.D."/>
            <person name="Li C.Y."/>
            <person name="Huang L."/>
            <person name="Wang Z.W."/>
            <person name="Zhao X."/>
            <person name="Zhong W.Y."/>
            <person name="Peng D.H."/>
            <person name="Ahmad S."/>
            <person name="Lan S."/>
            <person name="Zhang J.S."/>
            <person name="Tsai W.C."/>
            <person name="Van de Peer Y."/>
            <person name="Liu Z.J."/>
        </authorList>
    </citation>
    <scope>NUCLEOTIDE SEQUENCE</scope>
    <source>
        <strain evidence="2">CP</strain>
    </source>
</reference>
<dbReference type="AlphaFoldDB" id="A0AAV9BZE8"/>
<comment type="caution">
    <text evidence="2">The sequence shown here is derived from an EMBL/GenBank/DDBJ whole genome shotgun (WGS) entry which is preliminary data.</text>
</comment>
<keyword evidence="3" id="KW-1185">Reference proteome</keyword>